<accession>A0A8S0UBH5</accession>
<evidence type="ECO:0000256" key="1">
    <source>
        <dbReference type="ARBA" id="ARBA00009778"/>
    </source>
</evidence>
<protein>
    <recommendedName>
        <fullName evidence="7">Interactor of constitutive active ROPs 3</fullName>
    </recommendedName>
</protein>
<organism evidence="5 6">
    <name type="scientific">Olea europaea subsp. europaea</name>
    <dbReference type="NCBI Taxonomy" id="158383"/>
    <lineage>
        <taxon>Eukaryota</taxon>
        <taxon>Viridiplantae</taxon>
        <taxon>Streptophyta</taxon>
        <taxon>Embryophyta</taxon>
        <taxon>Tracheophyta</taxon>
        <taxon>Spermatophyta</taxon>
        <taxon>Magnoliopsida</taxon>
        <taxon>eudicotyledons</taxon>
        <taxon>Gunneridae</taxon>
        <taxon>Pentapetalae</taxon>
        <taxon>asterids</taxon>
        <taxon>lamiids</taxon>
        <taxon>Lamiales</taxon>
        <taxon>Oleaceae</taxon>
        <taxon>Oleeae</taxon>
        <taxon>Olea</taxon>
    </lineage>
</organism>
<dbReference type="AlphaFoldDB" id="A0A8S0UBH5"/>
<evidence type="ECO:0000313" key="5">
    <source>
        <dbReference type="EMBL" id="CAA3015174.1"/>
    </source>
</evidence>
<comment type="similarity">
    <text evidence="1">Belongs to the ICR family.</text>
</comment>
<feature type="compositionally biased region" description="Polar residues" evidence="4">
    <location>
        <begin position="1"/>
        <end position="26"/>
    </location>
</feature>
<dbReference type="Proteomes" id="UP000594638">
    <property type="component" value="Unassembled WGS sequence"/>
</dbReference>
<evidence type="ECO:0008006" key="7">
    <source>
        <dbReference type="Google" id="ProtNLM"/>
    </source>
</evidence>
<keyword evidence="2 3" id="KW-0175">Coiled coil</keyword>
<evidence type="ECO:0000256" key="4">
    <source>
        <dbReference type="SAM" id="MobiDB-lite"/>
    </source>
</evidence>
<feature type="coiled-coil region" evidence="3">
    <location>
        <begin position="298"/>
        <end position="419"/>
    </location>
</feature>
<feature type="region of interest" description="Disordered" evidence="4">
    <location>
        <begin position="1"/>
        <end position="105"/>
    </location>
</feature>
<keyword evidence="6" id="KW-1185">Reference proteome</keyword>
<dbReference type="Gramene" id="OE9A019368T1">
    <property type="protein sequence ID" value="OE9A019368C1"/>
    <property type="gene ID" value="OE9A019368"/>
</dbReference>
<feature type="compositionally biased region" description="Basic and acidic residues" evidence="4">
    <location>
        <begin position="75"/>
        <end position="104"/>
    </location>
</feature>
<dbReference type="EMBL" id="CACTIH010007529">
    <property type="protein sequence ID" value="CAA3015174.1"/>
    <property type="molecule type" value="Genomic_DNA"/>
</dbReference>
<gene>
    <name evidence="5" type="ORF">OLEA9_A019368</name>
</gene>
<evidence type="ECO:0000256" key="3">
    <source>
        <dbReference type="SAM" id="Coils"/>
    </source>
</evidence>
<proteinExistence type="inferred from homology"/>
<dbReference type="SUPFAM" id="SSF57997">
    <property type="entry name" value="Tropomyosin"/>
    <property type="match status" value="1"/>
</dbReference>
<comment type="caution">
    <text evidence="5">The sequence shown here is derived from an EMBL/GenBank/DDBJ whole genome shotgun (WGS) entry which is preliminary data.</text>
</comment>
<sequence>MQTAKARNSSSGARQKISPRSVNSSEVPHKTSPRGVSLAAPPKFSSRIVRQLKPAAQDSHSSISSANLASRRQKERSPKVADRRSLGSPVSEKKQTSRVAELEHQISQLENDLTNVKNRLCSSEESKKQAQKDIEESSQQLLALSSKLEEYRKKTLEQSTSEDRCKDTEEQDKTLQSELADIQEQHLVNSDALASALNEINQLKFQLETLAKSEATQTKYSESVQSELHTLRENLGESLTLVEDMKNQLRDCKESEAQAHALVGETLMQLETAKQTVEALKSDGFKAMEAYDAITSELDQSKAHVNFLEELVSKLKADSSCVGGKDSQNYCKTEITSLKLEVEQLKSALETAEIRYNEEQARNAEEMKNANELVEQIKSTSSQREAALELELQKLKDEIEELKANLMDKETELQGICEENEGLMMRLDNTRSGQREYELEMELQKSKVYVEELRANLMDIEKESQNLSEENEALKLRIKEKNVSKTNDEVVSELENARAAEEEALTKVIFMAQEVDKSNRRAARVAEQLKAAQAANAEMEAELRRLKVQSNQWRKAAETAAAILSAGNNGKLMERTGSLDSNYIPGMGNIGSPFTEDMDEELIKKKNTNMLRRFGVMWKKPHK</sequence>
<name>A0A8S0UBH5_OLEEU</name>
<evidence type="ECO:0000313" key="6">
    <source>
        <dbReference type="Proteomes" id="UP000594638"/>
    </source>
</evidence>
<dbReference type="OrthoDB" id="1932291at2759"/>
<dbReference type="InterPro" id="IPR029688">
    <property type="entry name" value="ICR"/>
</dbReference>
<feature type="compositionally biased region" description="Low complexity" evidence="4">
    <location>
        <begin position="59"/>
        <end position="70"/>
    </location>
</feature>
<dbReference type="PANTHER" id="PTHR34224:SF18">
    <property type="entry name" value="INTERACTOR OF CONSTITUTIVE ACTIVE ROPS 3"/>
    <property type="match status" value="1"/>
</dbReference>
<feature type="coiled-coil region" evidence="3">
    <location>
        <begin position="443"/>
        <end position="556"/>
    </location>
</feature>
<reference evidence="5 6" key="1">
    <citation type="submission" date="2019-12" db="EMBL/GenBank/DDBJ databases">
        <authorList>
            <person name="Alioto T."/>
            <person name="Alioto T."/>
            <person name="Gomez Garrido J."/>
        </authorList>
    </citation>
    <scope>NUCLEOTIDE SEQUENCE [LARGE SCALE GENOMIC DNA]</scope>
</reference>
<evidence type="ECO:0000256" key="2">
    <source>
        <dbReference type="ARBA" id="ARBA00023054"/>
    </source>
</evidence>
<dbReference type="PANTHER" id="PTHR34224">
    <property type="entry name" value="INTERACTOR OF CONSTITUTIVE ACTIVE ROPS 2, CHLOROPLASTIC-RELATED"/>
    <property type="match status" value="1"/>
</dbReference>